<comment type="catalytic activity">
    <reaction evidence="5">
        <text>UDP-N-acetyl-alpha-D-mannosamine + N-acetyl-alpha-D-glucosaminyl-di-trans,octa-cis-undecaprenyl diphosphate = N-acetyl-beta-D-mannosaminyl-(1-&gt;4)-N-acetyl-alpha-D-glucosaminyl di-trans,octa-cis-undecaprenyl diphosphate + UDP + H(+)</text>
        <dbReference type="Rhea" id="RHEA:16053"/>
        <dbReference type="ChEBI" id="CHEBI:15378"/>
        <dbReference type="ChEBI" id="CHEBI:58223"/>
        <dbReference type="ChEBI" id="CHEBI:62959"/>
        <dbReference type="ChEBI" id="CHEBI:68623"/>
        <dbReference type="ChEBI" id="CHEBI:132210"/>
        <dbReference type="EC" id="2.4.1.187"/>
    </reaction>
</comment>
<proteinExistence type="inferred from homology"/>
<dbReference type="EC" id="2.4.1.187" evidence="5"/>
<dbReference type="NCBIfam" id="TIGR00696">
    <property type="entry name" value="wecG_tagA_cpsF"/>
    <property type="match status" value="1"/>
</dbReference>
<dbReference type="PANTHER" id="PTHR34136">
    <property type="match status" value="1"/>
</dbReference>
<comment type="similarity">
    <text evidence="5">Belongs to the glycosyltransferase 26 family. TagA/TarA subfamily.</text>
</comment>
<evidence type="ECO:0000256" key="3">
    <source>
        <dbReference type="ARBA" id="ARBA00022944"/>
    </source>
</evidence>
<dbReference type="GO" id="GO:0071555">
    <property type="term" value="P:cell wall organization"/>
    <property type="evidence" value="ECO:0007669"/>
    <property type="project" value="UniProtKB-KW"/>
</dbReference>
<sequence length="245" mass="27911">MLKQYEKINILGIKFSKLTNQQLLQQLTLDLQQKQRRFIVTANPEIVLYARKHPEYASVLRKADLITADGIGIVIGSNLLKNPLPERVTGFDTLKKLLKIAENQQKSVYFLGAKTDVLKAALKNIQQEYPNLPIAGYHDGYFKSADSIAQTIQQQKPDIVLVALGFPKQENFIDQYSIGSHGIWMGVGGSFDVIAGKVKRAPVFWQQHHLEWCYRLIQEPSRLPRMLALPKYLLLILGQKFKLLK</sequence>
<dbReference type="KEGG" id="lng:BSQ50_02070"/>
<comment type="function">
    <text evidence="5">Catalyzes the conversion of GlcNAc-PP-undecaprenol into ManNAc-GlcNAc-PP-undecaprenol, the first committed lipid intermediate in the de novo synthesis of teichoic acid.</text>
</comment>
<evidence type="ECO:0000313" key="6">
    <source>
        <dbReference type="EMBL" id="AUJ31450.1"/>
    </source>
</evidence>
<organism evidence="6 7">
    <name type="scientific">Liquorilactobacillus nagelii</name>
    <dbReference type="NCBI Taxonomy" id="82688"/>
    <lineage>
        <taxon>Bacteria</taxon>
        <taxon>Bacillati</taxon>
        <taxon>Bacillota</taxon>
        <taxon>Bacilli</taxon>
        <taxon>Lactobacillales</taxon>
        <taxon>Lactobacillaceae</taxon>
        <taxon>Liquorilactobacillus</taxon>
    </lineage>
</organism>
<dbReference type="PANTHER" id="PTHR34136:SF1">
    <property type="entry name" value="UDP-N-ACETYL-D-MANNOSAMINURONIC ACID TRANSFERASE"/>
    <property type="match status" value="1"/>
</dbReference>
<dbReference type="InterPro" id="IPR034714">
    <property type="entry name" value="TagA_TarA"/>
</dbReference>
<evidence type="ECO:0000256" key="2">
    <source>
        <dbReference type="ARBA" id="ARBA00022679"/>
    </source>
</evidence>
<comment type="pathway">
    <text evidence="5">Cell wall biogenesis; teichoic acid biosynthesis.</text>
</comment>
<reference evidence="6 7" key="1">
    <citation type="submission" date="2016-11" db="EMBL/GenBank/DDBJ databases">
        <title>Interaction between Lactobacillus species and yeast in water kefir.</title>
        <authorList>
            <person name="Behr J."/>
            <person name="Xu D."/>
            <person name="Vogel R.F."/>
        </authorList>
    </citation>
    <scope>NUCLEOTIDE SEQUENCE [LARGE SCALE GENOMIC DNA]</scope>
    <source>
        <strain evidence="6 7">TMW 1.1827</strain>
    </source>
</reference>
<dbReference type="CDD" id="cd06533">
    <property type="entry name" value="Glyco_transf_WecG_TagA"/>
    <property type="match status" value="1"/>
</dbReference>
<name>A0A3S6QU17_9LACO</name>
<dbReference type="GO" id="GO:0019350">
    <property type="term" value="P:teichoic acid biosynthetic process"/>
    <property type="evidence" value="ECO:0007669"/>
    <property type="project" value="UniProtKB-UniRule"/>
</dbReference>
<dbReference type="EMBL" id="CP018180">
    <property type="protein sequence ID" value="AUJ31450.1"/>
    <property type="molecule type" value="Genomic_DNA"/>
</dbReference>
<keyword evidence="4 5" id="KW-0961">Cell wall biogenesis/degradation</keyword>
<evidence type="ECO:0000256" key="1">
    <source>
        <dbReference type="ARBA" id="ARBA00022676"/>
    </source>
</evidence>
<dbReference type="Proteomes" id="UP000324497">
    <property type="component" value="Chromosome"/>
</dbReference>
<keyword evidence="7" id="KW-1185">Reference proteome</keyword>
<dbReference type="InterPro" id="IPR004629">
    <property type="entry name" value="WecG_TagA_CpsF"/>
</dbReference>
<protein>
    <recommendedName>
        <fullName evidence="5">N-acetylglucosaminyldiphosphoundecaprenol N-acetyl-beta-D-mannosaminyltransferase</fullName>
        <ecNumber evidence="5">2.4.1.187</ecNumber>
    </recommendedName>
    <alternativeName>
        <fullName evidence="5">N-acetylmannosaminyltransferase</fullName>
    </alternativeName>
    <alternativeName>
        <fullName evidence="5">UDP-N-acetylmannosamine transferase</fullName>
    </alternativeName>
    <alternativeName>
        <fullName evidence="5">UDP-N-acetylmannosamine:N-acetylglucosaminyl pyrophosphorylundecaprenol N-acetylmannosaminyltransferase</fullName>
    </alternativeName>
</protein>
<dbReference type="RefSeq" id="WP_148126290.1">
    <property type="nucleotide sequence ID" value="NZ_CP018180.1"/>
</dbReference>
<dbReference type="HAMAP" id="MF_02070">
    <property type="entry name" value="TagA_TarA"/>
    <property type="match status" value="1"/>
</dbReference>
<evidence type="ECO:0000256" key="5">
    <source>
        <dbReference type="HAMAP-Rule" id="MF_02070"/>
    </source>
</evidence>
<keyword evidence="3 5" id="KW-0777">Teichoic acid biosynthesis</keyword>
<keyword evidence="1 5" id="KW-0328">Glycosyltransferase</keyword>
<evidence type="ECO:0000313" key="7">
    <source>
        <dbReference type="Proteomes" id="UP000324497"/>
    </source>
</evidence>
<dbReference type="Pfam" id="PF03808">
    <property type="entry name" value="Glyco_tran_WecG"/>
    <property type="match status" value="1"/>
</dbReference>
<accession>A0A3S6QU17</accession>
<evidence type="ECO:0000256" key="4">
    <source>
        <dbReference type="ARBA" id="ARBA00023316"/>
    </source>
</evidence>
<dbReference type="AlphaFoldDB" id="A0A3S6QU17"/>
<dbReference type="UniPathway" id="UPA00632"/>
<gene>
    <name evidence="6" type="ORF">BSQ50_02070</name>
</gene>
<keyword evidence="2 5" id="KW-0808">Transferase</keyword>
<dbReference type="GO" id="GO:0047244">
    <property type="term" value="F:N-acetylglucosaminyldiphosphoundecaprenol N-acetyl-beta-D-mannosaminyltransferase activity"/>
    <property type="evidence" value="ECO:0007669"/>
    <property type="project" value="UniProtKB-UniRule"/>
</dbReference>